<dbReference type="Proteomes" id="UP000288623">
    <property type="component" value="Unassembled WGS sequence"/>
</dbReference>
<sequence>MDVRQLTYFTEVAKQQSFTKAAHKLHVTQPTISKMVRQLESELGTTLLDRSSKHVQLTDAGDVVFERAIQIIQMVDEVHLALEDMEHLKTGHLTLGMPPLIGILFFPQIMKGFQQLFPDISFQLDEIGANIVKERVLSGDLDGGFVMLPAHDEDYDCIPFVKKDVYVIVHNDHPLATKSTISMRDLENEPLLLFSEDFTLHDRIIQECEDFGFEPTIAFESSQWEFISQMIEHNLGIALFPEPFAHKTNPNVVKMIPLEKPILWEIAFILKKDRYRSQAMRAFLDYVKKNSNLE</sequence>
<organism evidence="6 7">
    <name type="scientific">Candidatus Kurthia intestinigallinarum</name>
    <dbReference type="NCBI Taxonomy" id="1562256"/>
    <lineage>
        <taxon>Bacteria</taxon>
        <taxon>Bacillati</taxon>
        <taxon>Bacillota</taxon>
        <taxon>Bacilli</taxon>
        <taxon>Bacillales</taxon>
        <taxon>Caryophanaceae</taxon>
        <taxon>Kurthia</taxon>
    </lineage>
</organism>
<comment type="caution">
    <text evidence="6">The sequence shown here is derived from an EMBL/GenBank/DDBJ whole genome shotgun (WGS) entry which is preliminary data.</text>
</comment>
<dbReference type="PROSITE" id="PS50931">
    <property type="entry name" value="HTH_LYSR"/>
    <property type="match status" value="1"/>
</dbReference>
<keyword evidence="7" id="KW-1185">Reference proteome</keyword>
<proteinExistence type="inferred from homology"/>
<dbReference type="InterPro" id="IPR036388">
    <property type="entry name" value="WH-like_DNA-bd_sf"/>
</dbReference>
<dbReference type="EMBL" id="JTFC01000024">
    <property type="protein sequence ID" value="RUS57485.1"/>
    <property type="molecule type" value="Genomic_DNA"/>
</dbReference>
<protein>
    <submittedName>
        <fullName evidence="6">LysR family transcriptional regulator</fullName>
    </submittedName>
</protein>
<dbReference type="InterPro" id="IPR036390">
    <property type="entry name" value="WH_DNA-bd_sf"/>
</dbReference>
<dbReference type="RefSeq" id="WP_126989969.1">
    <property type="nucleotide sequence ID" value="NZ_JTFC01000024.1"/>
</dbReference>
<evidence type="ECO:0000259" key="5">
    <source>
        <dbReference type="PROSITE" id="PS50931"/>
    </source>
</evidence>
<gene>
    <name evidence="6" type="ORF">QI30_05680</name>
</gene>
<evidence type="ECO:0000256" key="3">
    <source>
        <dbReference type="ARBA" id="ARBA00023125"/>
    </source>
</evidence>
<dbReference type="Gene3D" id="1.10.10.10">
    <property type="entry name" value="Winged helix-like DNA-binding domain superfamily/Winged helix DNA-binding domain"/>
    <property type="match status" value="1"/>
</dbReference>
<dbReference type="InterPro" id="IPR050950">
    <property type="entry name" value="HTH-type_LysR_regulators"/>
</dbReference>
<evidence type="ECO:0000256" key="4">
    <source>
        <dbReference type="ARBA" id="ARBA00023163"/>
    </source>
</evidence>
<dbReference type="SUPFAM" id="SSF46785">
    <property type="entry name" value="Winged helix' DNA-binding domain"/>
    <property type="match status" value="1"/>
</dbReference>
<dbReference type="PRINTS" id="PR00039">
    <property type="entry name" value="HTHLYSR"/>
</dbReference>
<comment type="similarity">
    <text evidence="1">Belongs to the LysR transcriptional regulatory family.</text>
</comment>
<accession>A0A433RW34</accession>
<dbReference type="Gene3D" id="3.40.190.290">
    <property type="match status" value="1"/>
</dbReference>
<dbReference type="AlphaFoldDB" id="A0A433RW34"/>
<keyword evidence="4" id="KW-0804">Transcription</keyword>
<dbReference type="PANTHER" id="PTHR30419:SF8">
    <property type="entry name" value="NITROGEN ASSIMILATION TRANSCRIPTIONAL ACTIVATOR-RELATED"/>
    <property type="match status" value="1"/>
</dbReference>
<dbReference type="InterPro" id="IPR005119">
    <property type="entry name" value="LysR_subst-bd"/>
</dbReference>
<feature type="domain" description="HTH lysR-type" evidence="5">
    <location>
        <begin position="1"/>
        <end position="58"/>
    </location>
</feature>
<dbReference type="Pfam" id="PF03466">
    <property type="entry name" value="LysR_substrate"/>
    <property type="match status" value="1"/>
</dbReference>
<evidence type="ECO:0000256" key="2">
    <source>
        <dbReference type="ARBA" id="ARBA00023015"/>
    </source>
</evidence>
<dbReference type="PANTHER" id="PTHR30419">
    <property type="entry name" value="HTH-TYPE TRANSCRIPTIONAL REGULATOR YBHD"/>
    <property type="match status" value="1"/>
</dbReference>
<evidence type="ECO:0000313" key="7">
    <source>
        <dbReference type="Proteomes" id="UP000288623"/>
    </source>
</evidence>
<keyword evidence="3" id="KW-0238">DNA-binding</keyword>
<dbReference type="CDD" id="cd08438">
    <property type="entry name" value="PBP2_CidR"/>
    <property type="match status" value="1"/>
</dbReference>
<dbReference type="OrthoDB" id="9803735at2"/>
<dbReference type="GO" id="GO:0003677">
    <property type="term" value="F:DNA binding"/>
    <property type="evidence" value="ECO:0007669"/>
    <property type="project" value="UniProtKB-KW"/>
</dbReference>
<dbReference type="GO" id="GO:0003700">
    <property type="term" value="F:DNA-binding transcription factor activity"/>
    <property type="evidence" value="ECO:0007669"/>
    <property type="project" value="InterPro"/>
</dbReference>
<dbReference type="FunFam" id="1.10.10.10:FF:000001">
    <property type="entry name" value="LysR family transcriptional regulator"/>
    <property type="match status" value="1"/>
</dbReference>
<reference evidence="6 7" key="1">
    <citation type="submission" date="2014-11" db="EMBL/GenBank/DDBJ databases">
        <title>Genome sequence and analysis of novel Kurthia sp.</title>
        <authorList>
            <person name="Lawson J.N."/>
            <person name="Gonzalez J.E."/>
            <person name="Rinauldi L."/>
            <person name="Xuan Z."/>
            <person name="Firman A."/>
            <person name="Shaddox L."/>
            <person name="Trudeau A."/>
            <person name="Shah S."/>
            <person name="Reiman D."/>
        </authorList>
    </citation>
    <scope>NUCLEOTIDE SEQUENCE [LARGE SCALE GENOMIC DNA]</scope>
    <source>
        <strain evidence="6 7">3B1D</strain>
    </source>
</reference>
<dbReference type="Pfam" id="PF00126">
    <property type="entry name" value="HTH_1"/>
    <property type="match status" value="1"/>
</dbReference>
<keyword evidence="2" id="KW-0805">Transcription regulation</keyword>
<name>A0A433RW34_9BACL</name>
<evidence type="ECO:0000313" key="6">
    <source>
        <dbReference type="EMBL" id="RUS57485.1"/>
    </source>
</evidence>
<dbReference type="InterPro" id="IPR000847">
    <property type="entry name" value="LysR_HTH_N"/>
</dbReference>
<dbReference type="SUPFAM" id="SSF53850">
    <property type="entry name" value="Periplasmic binding protein-like II"/>
    <property type="match status" value="1"/>
</dbReference>
<evidence type="ECO:0000256" key="1">
    <source>
        <dbReference type="ARBA" id="ARBA00009437"/>
    </source>
</evidence>
<dbReference type="GO" id="GO:0005829">
    <property type="term" value="C:cytosol"/>
    <property type="evidence" value="ECO:0007669"/>
    <property type="project" value="TreeGrafter"/>
</dbReference>